<keyword evidence="3" id="KW-1185">Reference proteome</keyword>
<protein>
    <submittedName>
        <fullName evidence="2">Uncharacterized protein</fullName>
    </submittedName>
</protein>
<dbReference type="AlphaFoldDB" id="A0A1H9H556"/>
<evidence type="ECO:0000313" key="2">
    <source>
        <dbReference type="EMBL" id="SEQ57465.1"/>
    </source>
</evidence>
<feature type="transmembrane region" description="Helical" evidence="1">
    <location>
        <begin position="17"/>
        <end position="38"/>
    </location>
</feature>
<dbReference type="STRING" id="478744.SAMN05444359_11221"/>
<keyword evidence="1" id="KW-1133">Transmembrane helix</keyword>
<sequence length="39" mass="4250">MKDCCKPDENPGIIKRLLNGITTGVLIALALFGIVMMFL</sequence>
<proteinExistence type="predicted"/>
<evidence type="ECO:0000256" key="1">
    <source>
        <dbReference type="SAM" id="Phobius"/>
    </source>
</evidence>
<organism evidence="2 3">
    <name type="scientific">Neolewinella agarilytica</name>
    <dbReference type="NCBI Taxonomy" id="478744"/>
    <lineage>
        <taxon>Bacteria</taxon>
        <taxon>Pseudomonadati</taxon>
        <taxon>Bacteroidota</taxon>
        <taxon>Saprospiria</taxon>
        <taxon>Saprospirales</taxon>
        <taxon>Lewinellaceae</taxon>
        <taxon>Neolewinella</taxon>
    </lineage>
</organism>
<keyword evidence="1" id="KW-0472">Membrane</keyword>
<evidence type="ECO:0000313" key="3">
    <source>
        <dbReference type="Proteomes" id="UP000199021"/>
    </source>
</evidence>
<reference evidence="3" key="1">
    <citation type="submission" date="2016-10" db="EMBL/GenBank/DDBJ databases">
        <authorList>
            <person name="Varghese N."/>
            <person name="Submissions S."/>
        </authorList>
    </citation>
    <scope>NUCLEOTIDE SEQUENCE [LARGE SCALE GENOMIC DNA]</scope>
    <source>
        <strain evidence="3">DSM 24740</strain>
    </source>
</reference>
<dbReference type="EMBL" id="FOFB01000012">
    <property type="protein sequence ID" value="SEQ57465.1"/>
    <property type="molecule type" value="Genomic_DNA"/>
</dbReference>
<keyword evidence="1" id="KW-0812">Transmembrane</keyword>
<name>A0A1H9H556_9BACT</name>
<gene>
    <name evidence="2" type="ORF">SAMN05444359_11221</name>
</gene>
<dbReference type="InParanoid" id="A0A1H9H556"/>
<accession>A0A1H9H556</accession>
<dbReference type="Proteomes" id="UP000199021">
    <property type="component" value="Unassembled WGS sequence"/>
</dbReference>